<keyword evidence="2" id="KW-0472">Membrane</keyword>
<dbReference type="Gene3D" id="3.40.50.720">
    <property type="entry name" value="NAD(P)-binding Rossmann-like Domain"/>
    <property type="match status" value="1"/>
</dbReference>
<feature type="domain" description="DUF1731" evidence="4">
    <location>
        <begin position="437"/>
        <end position="483"/>
    </location>
</feature>
<feature type="transmembrane region" description="Helical" evidence="2">
    <location>
        <begin position="45"/>
        <end position="62"/>
    </location>
</feature>
<feature type="transmembrane region" description="Helical" evidence="2">
    <location>
        <begin position="101"/>
        <end position="119"/>
    </location>
</feature>
<keyword evidence="2" id="KW-1133">Transmembrane helix</keyword>
<proteinExistence type="inferred from homology"/>
<name>A0A7G9RIL8_9BURK</name>
<organism evidence="5 6">
    <name type="scientific">Diaphorobacter ruginosibacter</name>
    <dbReference type="NCBI Taxonomy" id="1715720"/>
    <lineage>
        <taxon>Bacteria</taxon>
        <taxon>Pseudomonadati</taxon>
        <taxon>Pseudomonadota</taxon>
        <taxon>Betaproteobacteria</taxon>
        <taxon>Burkholderiales</taxon>
        <taxon>Comamonadaceae</taxon>
        <taxon>Diaphorobacter</taxon>
    </lineage>
</organism>
<dbReference type="EMBL" id="CP060714">
    <property type="protein sequence ID" value="QNN55443.1"/>
    <property type="molecule type" value="Genomic_DNA"/>
</dbReference>
<comment type="similarity">
    <text evidence="1">Belongs to the NAD(P)-dependent epimerase/dehydratase family. SDR39U1 subfamily.</text>
</comment>
<dbReference type="InterPro" id="IPR001509">
    <property type="entry name" value="Epimerase_deHydtase"/>
</dbReference>
<evidence type="ECO:0000256" key="1">
    <source>
        <dbReference type="ARBA" id="ARBA00009353"/>
    </source>
</evidence>
<protein>
    <submittedName>
        <fullName evidence="5">TIGR01777 family protein</fullName>
    </submittedName>
</protein>
<keyword evidence="6" id="KW-1185">Reference proteome</keyword>
<dbReference type="Pfam" id="PF08338">
    <property type="entry name" value="DUF1731"/>
    <property type="match status" value="1"/>
</dbReference>
<dbReference type="PANTHER" id="PTHR11092:SF0">
    <property type="entry name" value="EPIMERASE FAMILY PROTEIN SDR39U1"/>
    <property type="match status" value="1"/>
</dbReference>
<feature type="transmembrane region" description="Helical" evidence="2">
    <location>
        <begin position="139"/>
        <end position="160"/>
    </location>
</feature>
<accession>A0A7G9RIL8</accession>
<sequence length="485" mass="52618">MTMTPLLFSLLTVQTLLGAFDNFWHHELHARLPQRISARRELQLHAAREAIYGVLFAAFAWLSFQGLWAVLIAALLVGEAFITLADFLEEDRSRRLPPFERALHTILTVSYGLLLGLLAPGLWSAAQQTSSLALAYHGLWSWFFSLSSLGVLMWSVRNILAVRHLARLAETTEDAPATVPQAIGRSTVLVTGGTGFVGSALVGQLVREGRRVIVLSRDPVQARALLGRSVWVVEQLDDIPAETRIDAIVNLAGAGILGAPWTKARRRVLVQSRLRVLDSVQRLIERLEHRPEVLVAASAVGYYGLRSGNTVLTEIAAADPGRFQSDLCVAIETAARRAEALGTRVACLRPGIVLGHDGGAYPLQALAARLGLGAILGTGSQPMPWIHLDDVTGLIRHAISEPALHGPFNAVAPERVTQAAFTRALAASFGRRAFLHMPAWPLRRLLGEMSELLLDGQNVAPLHAQASGYRYTHATLEGALASLAR</sequence>
<keyword evidence="2" id="KW-0812">Transmembrane</keyword>
<dbReference type="InterPro" id="IPR036291">
    <property type="entry name" value="NAD(P)-bd_dom_sf"/>
</dbReference>
<dbReference type="KEGG" id="drg:H9K76_12260"/>
<dbReference type="AlphaFoldDB" id="A0A7G9RIL8"/>
<dbReference type="SUPFAM" id="SSF51735">
    <property type="entry name" value="NAD(P)-binding Rossmann-fold domains"/>
    <property type="match status" value="1"/>
</dbReference>
<evidence type="ECO:0000259" key="3">
    <source>
        <dbReference type="Pfam" id="PF01370"/>
    </source>
</evidence>
<evidence type="ECO:0000313" key="6">
    <source>
        <dbReference type="Proteomes" id="UP000515811"/>
    </source>
</evidence>
<evidence type="ECO:0000259" key="4">
    <source>
        <dbReference type="Pfam" id="PF08338"/>
    </source>
</evidence>
<dbReference type="PANTHER" id="PTHR11092">
    <property type="entry name" value="SUGAR NUCLEOTIDE EPIMERASE RELATED"/>
    <property type="match status" value="1"/>
</dbReference>
<evidence type="ECO:0000313" key="5">
    <source>
        <dbReference type="EMBL" id="QNN55443.1"/>
    </source>
</evidence>
<feature type="domain" description="NAD-dependent epimerase/dehydratase" evidence="3">
    <location>
        <begin position="188"/>
        <end position="403"/>
    </location>
</feature>
<dbReference type="Pfam" id="PF01370">
    <property type="entry name" value="Epimerase"/>
    <property type="match status" value="1"/>
</dbReference>
<evidence type="ECO:0000256" key="2">
    <source>
        <dbReference type="SAM" id="Phobius"/>
    </source>
</evidence>
<dbReference type="InterPro" id="IPR013549">
    <property type="entry name" value="DUF1731"/>
</dbReference>
<dbReference type="InterPro" id="IPR010099">
    <property type="entry name" value="SDR39U1"/>
</dbReference>
<dbReference type="NCBIfam" id="TIGR01777">
    <property type="entry name" value="yfcH"/>
    <property type="match status" value="1"/>
</dbReference>
<reference evidence="5 6" key="1">
    <citation type="submission" date="2020-08" db="EMBL/GenBank/DDBJ databases">
        <title>Genome sequence of Diaphorobacter ruginosibacter DSM 27467T.</title>
        <authorList>
            <person name="Hyun D.-W."/>
            <person name="Bae J.-W."/>
        </authorList>
    </citation>
    <scope>NUCLEOTIDE SEQUENCE [LARGE SCALE GENOMIC DNA]</scope>
    <source>
        <strain evidence="5 6">DSM 27467</strain>
    </source>
</reference>
<gene>
    <name evidence="5" type="ORF">H9K76_12260</name>
</gene>
<dbReference type="Proteomes" id="UP000515811">
    <property type="component" value="Chromosome"/>
</dbReference>